<dbReference type="GO" id="GO:0000287">
    <property type="term" value="F:magnesium ion binding"/>
    <property type="evidence" value="ECO:0007669"/>
    <property type="project" value="InterPro"/>
</dbReference>
<evidence type="ECO:0000313" key="7">
    <source>
        <dbReference type="Proteomes" id="UP000717696"/>
    </source>
</evidence>
<dbReference type="InterPro" id="IPR050559">
    <property type="entry name" value="P-Pant_transferase_sf"/>
</dbReference>
<dbReference type="SUPFAM" id="SSF56214">
    <property type="entry name" value="4'-phosphopantetheinyl transferase"/>
    <property type="match status" value="2"/>
</dbReference>
<evidence type="ECO:0000313" key="6">
    <source>
        <dbReference type="EMBL" id="KAH7157541.1"/>
    </source>
</evidence>
<name>A0A9P9FCZ9_9HYPO</name>
<dbReference type="GO" id="GO:0008897">
    <property type="term" value="F:holo-[acyl-carrier-protein] synthase activity"/>
    <property type="evidence" value="ECO:0007669"/>
    <property type="project" value="UniProtKB-EC"/>
</dbReference>
<reference evidence="6" key="1">
    <citation type="journal article" date="2021" name="Nat. Commun.">
        <title>Genetic determinants of endophytism in the Arabidopsis root mycobiome.</title>
        <authorList>
            <person name="Mesny F."/>
            <person name="Miyauchi S."/>
            <person name="Thiergart T."/>
            <person name="Pickel B."/>
            <person name="Atanasova L."/>
            <person name="Karlsson M."/>
            <person name="Huettel B."/>
            <person name="Barry K.W."/>
            <person name="Haridas S."/>
            <person name="Chen C."/>
            <person name="Bauer D."/>
            <person name="Andreopoulos W."/>
            <person name="Pangilinan J."/>
            <person name="LaButti K."/>
            <person name="Riley R."/>
            <person name="Lipzen A."/>
            <person name="Clum A."/>
            <person name="Drula E."/>
            <person name="Henrissat B."/>
            <person name="Kohler A."/>
            <person name="Grigoriev I.V."/>
            <person name="Martin F.M."/>
            <person name="Hacquard S."/>
        </authorList>
    </citation>
    <scope>NUCLEOTIDE SEQUENCE</scope>
    <source>
        <strain evidence="6">MPI-CAGE-AT-0021</strain>
    </source>
</reference>
<dbReference type="GO" id="GO:0019878">
    <property type="term" value="P:lysine biosynthetic process via aminoadipic acid"/>
    <property type="evidence" value="ECO:0007669"/>
    <property type="project" value="TreeGrafter"/>
</dbReference>
<comment type="caution">
    <text evidence="6">The sequence shown here is derived from an EMBL/GenBank/DDBJ whole genome shotgun (WGS) entry which is preliminary data.</text>
</comment>
<dbReference type="InterPro" id="IPR008278">
    <property type="entry name" value="4-PPantetheinyl_Trfase_dom"/>
</dbReference>
<evidence type="ECO:0000256" key="1">
    <source>
        <dbReference type="ARBA" id="ARBA00013172"/>
    </source>
</evidence>
<keyword evidence="7" id="KW-1185">Reference proteome</keyword>
<dbReference type="EC" id="2.7.8.7" evidence="1"/>
<accession>A0A9P9FCZ9</accession>
<evidence type="ECO:0000256" key="3">
    <source>
        <dbReference type="SAM" id="MobiDB-lite"/>
    </source>
</evidence>
<feature type="domain" description="4'-phosphopantetheinyl transferase N-terminal" evidence="5">
    <location>
        <begin position="226"/>
        <end position="314"/>
    </location>
</feature>
<evidence type="ECO:0000256" key="2">
    <source>
        <dbReference type="ARBA" id="ARBA00022679"/>
    </source>
</evidence>
<keyword evidence="2" id="KW-0808">Transferase</keyword>
<dbReference type="AlphaFoldDB" id="A0A9P9FCZ9"/>
<evidence type="ECO:0000259" key="4">
    <source>
        <dbReference type="Pfam" id="PF01648"/>
    </source>
</evidence>
<dbReference type="EMBL" id="JAGMUU010000003">
    <property type="protein sequence ID" value="KAH7157541.1"/>
    <property type="molecule type" value="Genomic_DNA"/>
</dbReference>
<dbReference type="OrthoDB" id="26719at2759"/>
<dbReference type="Gene3D" id="3.90.470.20">
    <property type="entry name" value="4'-phosphopantetheinyl transferase domain"/>
    <property type="match status" value="2"/>
</dbReference>
<feature type="domain" description="4'-phosphopantetheinyl transferase" evidence="4">
    <location>
        <begin position="322"/>
        <end position="405"/>
    </location>
</feature>
<gene>
    <name evidence="6" type="ORF">B0J13DRAFT_520269</name>
</gene>
<dbReference type="PANTHER" id="PTHR12215:SF10">
    <property type="entry name" value="L-AMINOADIPATE-SEMIALDEHYDE DEHYDROGENASE-PHOSPHOPANTETHEINYL TRANSFERASE"/>
    <property type="match status" value="1"/>
</dbReference>
<dbReference type="InterPro" id="IPR037143">
    <property type="entry name" value="4-PPantetheinyl_Trfase_dom_sf"/>
</dbReference>
<dbReference type="PANTHER" id="PTHR12215">
    <property type="entry name" value="PHOSPHOPANTETHEINE TRANSFERASE"/>
    <property type="match status" value="1"/>
</dbReference>
<dbReference type="Pfam" id="PF01648">
    <property type="entry name" value="ACPS"/>
    <property type="match status" value="1"/>
</dbReference>
<feature type="region of interest" description="Disordered" evidence="3">
    <location>
        <begin position="108"/>
        <end position="133"/>
    </location>
</feature>
<proteinExistence type="predicted"/>
<evidence type="ECO:0000259" key="5">
    <source>
        <dbReference type="Pfam" id="PF22624"/>
    </source>
</evidence>
<sequence>MLLRFRGVSKTRPSSGALPLCHGGEESGVRRGPARGEGLVDREWWQESHCVASYDIETRTQPGVAYPRPPQLPGNSRSSVRLSARRPVSRIPAPRHLSLRIWSHLRRSAKTPKPQTCPDTHPEHNPHSSQPSQTVSSFHLIFRLVSQNLFSPTVTLTHPAMVATATLPVPTVMQWVLDTRPLWPAAQQTRDLSTVVSLSLRLKAVSAVSFGPGDEGSRGDLTRNPSQASRALSLLSQDERTAVLRYYHVRDAKLALGSILLKHYAIARFCGVSWADAIPVRDERTKPVFLMPDGSQPLVFNVSHQAGLVVLVAVHNPPPGVAVGIDVVCPLERRARDHQTLALEGWPHFVDVHAEVLSPNEVAALKRITPGNAPSDRDHALRYFYAVWCLREAYVKMTGDALLASWLGELEMRGFAPPEEMRGTQEVWLKGQRVEDVDVKLTPLLEEYMVSTAVRQGHGGEQIETGQFDNLDIDQVLAFGEALGAS</sequence>
<feature type="region of interest" description="Disordered" evidence="3">
    <location>
        <begin position="61"/>
        <end position="86"/>
    </location>
</feature>
<dbReference type="InterPro" id="IPR055066">
    <property type="entry name" value="AASDHPPT_N"/>
</dbReference>
<dbReference type="Pfam" id="PF22624">
    <property type="entry name" value="AASDHPPT_N"/>
    <property type="match status" value="1"/>
</dbReference>
<protein>
    <recommendedName>
        <fullName evidence="1">holo-[acyl-carrier-protein] synthase</fullName>
        <ecNumber evidence="1">2.7.8.7</ecNumber>
    </recommendedName>
</protein>
<dbReference type="Proteomes" id="UP000717696">
    <property type="component" value="Unassembled WGS sequence"/>
</dbReference>
<organism evidence="6 7">
    <name type="scientific">Dactylonectria estremocensis</name>
    <dbReference type="NCBI Taxonomy" id="1079267"/>
    <lineage>
        <taxon>Eukaryota</taxon>
        <taxon>Fungi</taxon>
        <taxon>Dikarya</taxon>
        <taxon>Ascomycota</taxon>
        <taxon>Pezizomycotina</taxon>
        <taxon>Sordariomycetes</taxon>
        <taxon>Hypocreomycetidae</taxon>
        <taxon>Hypocreales</taxon>
        <taxon>Nectriaceae</taxon>
        <taxon>Dactylonectria</taxon>
    </lineage>
</organism>
<dbReference type="GO" id="GO:0005829">
    <property type="term" value="C:cytosol"/>
    <property type="evidence" value="ECO:0007669"/>
    <property type="project" value="TreeGrafter"/>
</dbReference>
<feature type="region of interest" description="Disordered" evidence="3">
    <location>
        <begin position="1"/>
        <end position="34"/>
    </location>
</feature>